<dbReference type="PROSITE" id="PS00086">
    <property type="entry name" value="CYTOCHROME_P450"/>
    <property type="match status" value="1"/>
</dbReference>
<evidence type="ECO:0000256" key="4">
    <source>
        <dbReference type="ARBA" id="ARBA00022723"/>
    </source>
</evidence>
<keyword evidence="6 8" id="KW-0408">Iron</keyword>
<dbReference type="InterPro" id="IPR036396">
    <property type="entry name" value="Cyt_P450_sf"/>
</dbReference>
<dbReference type="InterPro" id="IPR017972">
    <property type="entry name" value="Cyt_P450_CS"/>
</dbReference>
<dbReference type="eggNOG" id="KOG0157">
    <property type="taxonomic scope" value="Eukaryota"/>
</dbReference>
<dbReference type="EMBL" id="CM002871">
    <property type="protein sequence ID" value="KFK38027.1"/>
    <property type="molecule type" value="Genomic_DNA"/>
</dbReference>
<dbReference type="GO" id="GO:0004497">
    <property type="term" value="F:monooxygenase activity"/>
    <property type="evidence" value="ECO:0007669"/>
    <property type="project" value="UniProtKB-KW"/>
</dbReference>
<dbReference type="OrthoDB" id="1470350at2759"/>
<evidence type="ECO:0000313" key="11">
    <source>
        <dbReference type="Proteomes" id="UP000029120"/>
    </source>
</evidence>
<dbReference type="SUPFAM" id="SSF48264">
    <property type="entry name" value="Cytochrome P450"/>
    <property type="match status" value="1"/>
</dbReference>
<dbReference type="OMA" id="MTLHRVH"/>
<keyword evidence="11" id="KW-1185">Reference proteome</keyword>
<keyword evidence="7 9" id="KW-0503">Monooxygenase</keyword>
<evidence type="ECO:0000256" key="6">
    <source>
        <dbReference type="ARBA" id="ARBA00023004"/>
    </source>
</evidence>
<evidence type="ECO:0000256" key="8">
    <source>
        <dbReference type="PIRSR" id="PIRSR602401-1"/>
    </source>
</evidence>
<reference evidence="11" key="1">
    <citation type="journal article" date="2015" name="Nat. Plants">
        <title>Genome expansion of Arabis alpina linked with retrotransposition and reduced symmetric DNA methylation.</title>
        <authorList>
            <person name="Willing E.M."/>
            <person name="Rawat V."/>
            <person name="Mandakova T."/>
            <person name="Maumus F."/>
            <person name="James G.V."/>
            <person name="Nordstroem K.J."/>
            <person name="Becker C."/>
            <person name="Warthmann N."/>
            <person name="Chica C."/>
            <person name="Szarzynska B."/>
            <person name="Zytnicki M."/>
            <person name="Albani M.C."/>
            <person name="Kiefer C."/>
            <person name="Bergonzi S."/>
            <person name="Castaings L."/>
            <person name="Mateos J.L."/>
            <person name="Berns M.C."/>
            <person name="Bujdoso N."/>
            <person name="Piofczyk T."/>
            <person name="de Lorenzo L."/>
            <person name="Barrero-Sicilia C."/>
            <person name="Mateos I."/>
            <person name="Piednoel M."/>
            <person name="Hagmann J."/>
            <person name="Chen-Min-Tao R."/>
            <person name="Iglesias-Fernandez R."/>
            <person name="Schuster S.C."/>
            <person name="Alonso-Blanco C."/>
            <person name="Roudier F."/>
            <person name="Carbonero P."/>
            <person name="Paz-Ares J."/>
            <person name="Davis S.J."/>
            <person name="Pecinka A."/>
            <person name="Quesneville H."/>
            <person name="Colot V."/>
            <person name="Lysak M.A."/>
            <person name="Weigel D."/>
            <person name="Coupland G."/>
            <person name="Schneeberger K."/>
        </authorList>
    </citation>
    <scope>NUCLEOTIDE SEQUENCE [LARGE SCALE GENOMIC DNA]</scope>
    <source>
        <strain evidence="11">cv. Pajares</strain>
    </source>
</reference>
<feature type="binding site" description="axial binding residue" evidence="8">
    <location>
        <position position="411"/>
    </location>
    <ligand>
        <name>heme</name>
        <dbReference type="ChEBI" id="CHEBI:30413"/>
    </ligand>
    <ligandPart>
        <name>Fe</name>
        <dbReference type="ChEBI" id="CHEBI:18248"/>
    </ligandPart>
</feature>
<dbReference type="Pfam" id="PF00067">
    <property type="entry name" value="p450"/>
    <property type="match status" value="1"/>
</dbReference>
<evidence type="ECO:0000256" key="2">
    <source>
        <dbReference type="ARBA" id="ARBA00010617"/>
    </source>
</evidence>
<dbReference type="AlphaFoldDB" id="A0A087H7C5"/>
<evidence type="ECO:0000256" key="7">
    <source>
        <dbReference type="ARBA" id="ARBA00023033"/>
    </source>
</evidence>
<gene>
    <name evidence="10" type="ordered locus">AALP_Aa3g060700</name>
</gene>
<comment type="cofactor">
    <cofactor evidence="1 8">
        <name>heme</name>
        <dbReference type="ChEBI" id="CHEBI:30413"/>
    </cofactor>
</comment>
<dbReference type="InterPro" id="IPR002401">
    <property type="entry name" value="Cyt_P450_E_grp-I"/>
</dbReference>
<evidence type="ECO:0000256" key="1">
    <source>
        <dbReference type="ARBA" id="ARBA00001971"/>
    </source>
</evidence>
<dbReference type="Gramene" id="KFK38027">
    <property type="protein sequence ID" value="KFK38027"/>
    <property type="gene ID" value="AALP_AA3G060700"/>
</dbReference>
<dbReference type="Proteomes" id="UP000029120">
    <property type="component" value="Chromosome 3"/>
</dbReference>
<dbReference type="InterPro" id="IPR001128">
    <property type="entry name" value="Cyt_P450"/>
</dbReference>
<dbReference type="GO" id="GO:0006629">
    <property type="term" value="P:lipid metabolic process"/>
    <property type="evidence" value="ECO:0007669"/>
    <property type="project" value="UniProtKB-ARBA"/>
</dbReference>
<dbReference type="PRINTS" id="PR00385">
    <property type="entry name" value="P450"/>
</dbReference>
<name>A0A087H7C5_ARAAL</name>
<evidence type="ECO:0000256" key="9">
    <source>
        <dbReference type="RuleBase" id="RU000461"/>
    </source>
</evidence>
<keyword evidence="5 9" id="KW-0560">Oxidoreductase</keyword>
<sequence>MLMVLHRIFEFGIEIMEISDLTFFFKGPWLAGMDMLVTADPANIHHILSSNFSNYNRGPDFKEVFDALGDGIVTSDSELWKDLRKSYQAKIHHQGFQRFSMSTTASKLKDGLVPFLDHFAEEGASVDLQDVFGRFTFDLILILITGSDPRSLSIEMLEDELAKALDDVGEGLVYRHIKPKFLWKLQNWMRIGQEKKMVEANATIDRVCAKHISAKREEIIRSQEILDISNGKSHEDILTSFIKLDTTKYKLLNPSDDKFLRDTIVAFIVAGRETTASALSWFFWLLSENPQVVAKIRQEIIDTDLSRTGNGQESLDKLVYLHGALFEAMRLYPPASFGRKSPVDSDVLPSGHKVDANCKIIISTYAMGRMRAIWGDDALHFKPERWISENGGLKHEPSFKYLVFNSGPRTCLGKHLAMNQMKTVAVEILRNYDIKVIKGQKIEPVLSFILLMKHGLKVTITKRCST</sequence>
<dbReference type="CDD" id="cd11064">
    <property type="entry name" value="CYP86A"/>
    <property type="match status" value="1"/>
</dbReference>
<dbReference type="GO" id="GO:0016705">
    <property type="term" value="F:oxidoreductase activity, acting on paired donors, with incorporation or reduction of molecular oxygen"/>
    <property type="evidence" value="ECO:0007669"/>
    <property type="project" value="InterPro"/>
</dbReference>
<dbReference type="GO" id="GO:0005506">
    <property type="term" value="F:iron ion binding"/>
    <property type="evidence" value="ECO:0007669"/>
    <property type="project" value="InterPro"/>
</dbReference>
<evidence type="ECO:0000256" key="5">
    <source>
        <dbReference type="ARBA" id="ARBA00023002"/>
    </source>
</evidence>
<evidence type="ECO:0008006" key="12">
    <source>
        <dbReference type="Google" id="ProtNLM"/>
    </source>
</evidence>
<proteinExistence type="inferred from homology"/>
<dbReference type="PRINTS" id="PR00463">
    <property type="entry name" value="EP450I"/>
</dbReference>
<dbReference type="Gene3D" id="1.10.630.10">
    <property type="entry name" value="Cytochrome P450"/>
    <property type="match status" value="1"/>
</dbReference>
<evidence type="ECO:0000313" key="10">
    <source>
        <dbReference type="EMBL" id="KFK38027.1"/>
    </source>
</evidence>
<dbReference type="PANTHER" id="PTHR24296">
    <property type="entry name" value="CYTOCHROME P450"/>
    <property type="match status" value="1"/>
</dbReference>
<keyword evidence="3 8" id="KW-0349">Heme</keyword>
<accession>A0A087H7C5</accession>
<organism evidence="10 11">
    <name type="scientific">Arabis alpina</name>
    <name type="common">Alpine rock-cress</name>
    <dbReference type="NCBI Taxonomy" id="50452"/>
    <lineage>
        <taxon>Eukaryota</taxon>
        <taxon>Viridiplantae</taxon>
        <taxon>Streptophyta</taxon>
        <taxon>Embryophyta</taxon>
        <taxon>Tracheophyta</taxon>
        <taxon>Spermatophyta</taxon>
        <taxon>Magnoliopsida</taxon>
        <taxon>eudicotyledons</taxon>
        <taxon>Gunneridae</taxon>
        <taxon>Pentapetalae</taxon>
        <taxon>rosids</taxon>
        <taxon>malvids</taxon>
        <taxon>Brassicales</taxon>
        <taxon>Brassicaceae</taxon>
        <taxon>Arabideae</taxon>
        <taxon>Arabis</taxon>
    </lineage>
</organism>
<evidence type="ECO:0000256" key="3">
    <source>
        <dbReference type="ARBA" id="ARBA00022617"/>
    </source>
</evidence>
<comment type="similarity">
    <text evidence="2 9">Belongs to the cytochrome P450 family.</text>
</comment>
<keyword evidence="4 8" id="KW-0479">Metal-binding</keyword>
<dbReference type="GO" id="GO:0020037">
    <property type="term" value="F:heme binding"/>
    <property type="evidence" value="ECO:0007669"/>
    <property type="project" value="InterPro"/>
</dbReference>
<protein>
    <recommendedName>
        <fullName evidence="12">Cytochrome p450</fullName>
    </recommendedName>
</protein>